<keyword evidence="7 13" id="KW-0067">ATP-binding</keyword>
<dbReference type="KEGG" id="dno:DNO_0324"/>
<evidence type="ECO:0000256" key="3">
    <source>
        <dbReference type="ARBA" id="ARBA00022705"/>
    </source>
</evidence>
<dbReference type="PROSITE" id="PS51199">
    <property type="entry name" value="SF4_HELICASE"/>
    <property type="match status" value="1"/>
</dbReference>
<dbReference type="NCBIfam" id="NF004384">
    <property type="entry name" value="PRK05748.1"/>
    <property type="match status" value="1"/>
</dbReference>
<keyword evidence="5 13" id="KW-0378">Hydrolase</keyword>
<dbReference type="CDD" id="cd00984">
    <property type="entry name" value="DnaB_C"/>
    <property type="match status" value="1"/>
</dbReference>
<evidence type="ECO:0000313" key="15">
    <source>
        <dbReference type="EMBL" id="ABQ13978.1"/>
    </source>
</evidence>
<dbReference type="InterPro" id="IPR007693">
    <property type="entry name" value="DNA_helicase_DnaB-like_N"/>
</dbReference>
<evidence type="ECO:0000256" key="2">
    <source>
        <dbReference type="ARBA" id="ARBA00022515"/>
    </source>
</evidence>
<dbReference type="InterPro" id="IPR007694">
    <property type="entry name" value="DNA_helicase_DnaB-like_C"/>
</dbReference>
<evidence type="ECO:0000256" key="1">
    <source>
        <dbReference type="ARBA" id="ARBA00008428"/>
    </source>
</evidence>
<dbReference type="FunFam" id="3.40.50.300:FF:000076">
    <property type="entry name" value="Replicative DNA helicase"/>
    <property type="match status" value="1"/>
</dbReference>
<accession>A5EW53</accession>
<dbReference type="Proteomes" id="UP000000248">
    <property type="component" value="Chromosome"/>
</dbReference>
<reference evidence="15 16" key="1">
    <citation type="journal article" date="2007" name="Nat. Biotechnol.">
        <title>Genome sequence and identification of candidate vaccine antigens from the animal pathogen Dichelobacter nodosus.</title>
        <authorList>
            <person name="Myers G.S."/>
            <person name="Parker D."/>
            <person name="Al-Hasani K."/>
            <person name="Kennan R.M."/>
            <person name="Seemann T."/>
            <person name="Ren Q."/>
            <person name="Badger J.H."/>
            <person name="Selengut J.D."/>
            <person name="Deboy R.T."/>
            <person name="Tettelin H."/>
            <person name="Boyce J.D."/>
            <person name="McCarl V.P."/>
            <person name="Han X."/>
            <person name="Nelson W.C."/>
            <person name="Madupu R."/>
            <person name="Mohamoud Y."/>
            <person name="Holley T."/>
            <person name="Fedorova N."/>
            <person name="Khouri H."/>
            <person name="Bottomley S.P."/>
            <person name="Whittington R.J."/>
            <person name="Adler B."/>
            <person name="Songer J.G."/>
            <person name="Rood J.I."/>
            <person name="Paulsen I.T."/>
        </authorList>
    </citation>
    <scope>NUCLEOTIDE SEQUENCE [LARGE SCALE GENOMIC DNA]</scope>
    <source>
        <strain evidence="15 16">VCS1703A</strain>
    </source>
</reference>
<protein>
    <recommendedName>
        <fullName evidence="12 13">Replicative DNA helicase</fullName>
        <ecNumber evidence="12 13">5.6.2.3</ecNumber>
    </recommendedName>
</protein>
<comment type="catalytic activity">
    <reaction evidence="11 13">
        <text>ATP + H2O = ADP + phosphate + H(+)</text>
        <dbReference type="Rhea" id="RHEA:13065"/>
        <dbReference type="ChEBI" id="CHEBI:15377"/>
        <dbReference type="ChEBI" id="CHEBI:15378"/>
        <dbReference type="ChEBI" id="CHEBI:30616"/>
        <dbReference type="ChEBI" id="CHEBI:43474"/>
        <dbReference type="ChEBI" id="CHEBI:456216"/>
        <dbReference type="EC" id="5.6.2.3"/>
    </reaction>
</comment>
<keyword evidence="6 13" id="KW-0347">Helicase</keyword>
<dbReference type="RefSeq" id="WP_012030668.1">
    <property type="nucleotide sequence ID" value="NC_009446.1"/>
</dbReference>
<name>A5EW53_DICNV</name>
<comment type="function">
    <text evidence="10 13">The main replicative DNA helicase, it participates in initiation and elongation during chromosome replication. Travels ahead of the DNA replisome, separating dsDNA into templates for DNA synthesis. A processive ATP-dependent 5'-3' DNA helicase it has DNA-dependent ATPase activity.</text>
</comment>
<evidence type="ECO:0000256" key="13">
    <source>
        <dbReference type="RuleBase" id="RU362085"/>
    </source>
</evidence>
<evidence type="ECO:0000256" key="4">
    <source>
        <dbReference type="ARBA" id="ARBA00022741"/>
    </source>
</evidence>
<keyword evidence="4 13" id="KW-0547">Nucleotide-binding</keyword>
<dbReference type="Gene3D" id="1.10.860.10">
    <property type="entry name" value="DNAb Helicase, Chain A"/>
    <property type="match status" value="1"/>
</dbReference>
<dbReference type="Pfam" id="PF03796">
    <property type="entry name" value="DnaB_C"/>
    <property type="match status" value="1"/>
</dbReference>
<dbReference type="SUPFAM" id="SSF48024">
    <property type="entry name" value="N-terminal domain of DnaB helicase"/>
    <property type="match status" value="1"/>
</dbReference>
<dbReference type="OrthoDB" id="9773982at2"/>
<evidence type="ECO:0000256" key="6">
    <source>
        <dbReference type="ARBA" id="ARBA00022806"/>
    </source>
</evidence>
<dbReference type="AlphaFoldDB" id="A5EW53"/>
<gene>
    <name evidence="15" type="primary">dnaB</name>
    <name evidence="15" type="ordered locus">DNO_0324</name>
</gene>
<dbReference type="STRING" id="246195.DNO_0324"/>
<dbReference type="InterPro" id="IPR007692">
    <property type="entry name" value="DNA_helicase_DnaB"/>
</dbReference>
<comment type="similarity">
    <text evidence="1 13">Belongs to the helicase family. DnaB subfamily.</text>
</comment>
<keyword evidence="3 13" id="KW-0235">DNA replication</keyword>
<dbReference type="GO" id="GO:0006269">
    <property type="term" value="P:DNA replication, synthesis of primer"/>
    <property type="evidence" value="ECO:0007669"/>
    <property type="project" value="UniProtKB-UniRule"/>
</dbReference>
<feature type="domain" description="SF4 helicase" evidence="14">
    <location>
        <begin position="187"/>
        <end position="455"/>
    </location>
</feature>
<dbReference type="SMART" id="SM00382">
    <property type="entry name" value="AAA"/>
    <property type="match status" value="1"/>
</dbReference>
<dbReference type="GO" id="GO:0042802">
    <property type="term" value="F:identical protein binding"/>
    <property type="evidence" value="ECO:0007669"/>
    <property type="project" value="UniProtKB-ARBA"/>
</dbReference>
<keyword evidence="8 13" id="KW-0238">DNA-binding</keyword>
<evidence type="ECO:0000256" key="9">
    <source>
        <dbReference type="ARBA" id="ARBA00023235"/>
    </source>
</evidence>
<dbReference type="eggNOG" id="COG0305">
    <property type="taxonomic scope" value="Bacteria"/>
</dbReference>
<evidence type="ECO:0000256" key="10">
    <source>
        <dbReference type="ARBA" id="ARBA00044932"/>
    </source>
</evidence>
<dbReference type="GO" id="GO:0043139">
    <property type="term" value="F:5'-3' DNA helicase activity"/>
    <property type="evidence" value="ECO:0007669"/>
    <property type="project" value="UniProtKB-EC"/>
</dbReference>
<keyword evidence="16" id="KW-1185">Reference proteome</keyword>
<dbReference type="Gene3D" id="3.40.50.300">
    <property type="entry name" value="P-loop containing nucleotide triphosphate hydrolases"/>
    <property type="match status" value="1"/>
</dbReference>
<dbReference type="EC" id="5.6.2.3" evidence="12 13"/>
<dbReference type="SUPFAM" id="SSF52540">
    <property type="entry name" value="P-loop containing nucleoside triphosphate hydrolases"/>
    <property type="match status" value="1"/>
</dbReference>
<sequence>MIEYDNQNNRVKESPKSQEAEQAVIGALLLDNDRWDDVADYLIADDFFFQNNRLIFQVMSELSLRNEPFDVLTIGNLLRENEAWEQMGGGEYLRQLAMETPSASNVIVYAKIVREQAIKRKLIAAAGDIANSAYFPEGRDARSILDNAEQKIFNIAEMYQKNTRDGLQSIKKAAAETLRYIEELSKLDSPITGISTGFVDLDRETAGLQRGDLIIVGGRPSMGKTSFAMNIAESVAIGSGLPVAIFSLEMPARSLVMRLIASLARVDNSRLRLGKIKTNEEMSKFTYALHQLNQAPIFIDDGGNISVHELRARVRRLKREQGELGLVLIDYLQLMQMPDNSENRATQMGDISRALKLLAKEMDVPVIALSQLNRASEKRMDQRPVMSDIRESGAIEQDADVIMFVYRDEVYHKNRDDNKGLAEIIIGKQRNGPIGTVKLAFRGEFTRFDDYSDREMPDWEN</sequence>
<dbReference type="Pfam" id="PF00772">
    <property type="entry name" value="DnaB"/>
    <property type="match status" value="1"/>
</dbReference>
<dbReference type="NCBIfam" id="TIGR00665">
    <property type="entry name" value="DnaB"/>
    <property type="match status" value="1"/>
</dbReference>
<evidence type="ECO:0000256" key="5">
    <source>
        <dbReference type="ARBA" id="ARBA00022801"/>
    </source>
</evidence>
<dbReference type="PANTHER" id="PTHR30153:SF2">
    <property type="entry name" value="REPLICATIVE DNA HELICASE"/>
    <property type="match status" value="1"/>
</dbReference>
<keyword evidence="2 13" id="KW-0639">Primosome</keyword>
<dbReference type="PANTHER" id="PTHR30153">
    <property type="entry name" value="REPLICATIVE DNA HELICASE DNAB"/>
    <property type="match status" value="1"/>
</dbReference>
<dbReference type="GO" id="GO:0005829">
    <property type="term" value="C:cytosol"/>
    <property type="evidence" value="ECO:0007669"/>
    <property type="project" value="TreeGrafter"/>
</dbReference>
<dbReference type="InterPro" id="IPR036185">
    <property type="entry name" value="DNA_heli_DnaB-like_N_sf"/>
</dbReference>
<dbReference type="InterPro" id="IPR027417">
    <property type="entry name" value="P-loop_NTPase"/>
</dbReference>
<dbReference type="InterPro" id="IPR016136">
    <property type="entry name" value="DNA_helicase_N/primase_C"/>
</dbReference>
<keyword evidence="9" id="KW-0413">Isomerase</keyword>
<evidence type="ECO:0000256" key="12">
    <source>
        <dbReference type="NCBIfam" id="TIGR00665"/>
    </source>
</evidence>
<evidence type="ECO:0000256" key="11">
    <source>
        <dbReference type="ARBA" id="ARBA00048954"/>
    </source>
</evidence>
<dbReference type="FunFam" id="1.10.860.10:FF:000001">
    <property type="entry name" value="Replicative DNA helicase"/>
    <property type="match status" value="1"/>
</dbReference>
<dbReference type="GO" id="GO:1990077">
    <property type="term" value="C:primosome complex"/>
    <property type="evidence" value="ECO:0007669"/>
    <property type="project" value="UniProtKB-UniRule"/>
</dbReference>
<evidence type="ECO:0000256" key="7">
    <source>
        <dbReference type="ARBA" id="ARBA00022840"/>
    </source>
</evidence>
<dbReference type="GO" id="GO:0005524">
    <property type="term" value="F:ATP binding"/>
    <property type="evidence" value="ECO:0007669"/>
    <property type="project" value="UniProtKB-UniRule"/>
</dbReference>
<proteinExistence type="inferred from homology"/>
<dbReference type="HOGENOM" id="CLU_005373_0_0_6"/>
<dbReference type="InterPro" id="IPR003593">
    <property type="entry name" value="AAA+_ATPase"/>
</dbReference>
<evidence type="ECO:0000313" key="16">
    <source>
        <dbReference type="Proteomes" id="UP000000248"/>
    </source>
</evidence>
<dbReference type="GO" id="GO:0016887">
    <property type="term" value="F:ATP hydrolysis activity"/>
    <property type="evidence" value="ECO:0007669"/>
    <property type="project" value="RHEA"/>
</dbReference>
<dbReference type="GO" id="GO:0003677">
    <property type="term" value="F:DNA binding"/>
    <property type="evidence" value="ECO:0007669"/>
    <property type="project" value="UniProtKB-UniRule"/>
</dbReference>
<dbReference type="EMBL" id="CP000513">
    <property type="protein sequence ID" value="ABQ13978.1"/>
    <property type="molecule type" value="Genomic_DNA"/>
</dbReference>
<evidence type="ECO:0000256" key="8">
    <source>
        <dbReference type="ARBA" id="ARBA00023125"/>
    </source>
</evidence>
<organism evidence="15 16">
    <name type="scientific">Dichelobacter nodosus (strain VCS1703A)</name>
    <dbReference type="NCBI Taxonomy" id="246195"/>
    <lineage>
        <taxon>Bacteria</taxon>
        <taxon>Pseudomonadati</taxon>
        <taxon>Pseudomonadota</taxon>
        <taxon>Gammaproteobacteria</taxon>
        <taxon>Cardiobacteriales</taxon>
        <taxon>Cardiobacteriaceae</taxon>
        <taxon>Dichelobacter</taxon>
    </lineage>
</organism>
<evidence type="ECO:0000259" key="14">
    <source>
        <dbReference type="PROSITE" id="PS51199"/>
    </source>
</evidence>